<dbReference type="AlphaFoldDB" id="A0A931CNY0"/>
<dbReference type="EMBL" id="JADNYM010000003">
    <property type="protein sequence ID" value="MBG0738301.1"/>
    <property type="molecule type" value="Genomic_DNA"/>
</dbReference>
<reference evidence="2 3" key="1">
    <citation type="submission" date="2020-11" db="EMBL/GenBank/DDBJ databases">
        <title>Arthrobacter antarcticus sp. nov., isolated from Antarctic Soil.</title>
        <authorList>
            <person name="Li J."/>
        </authorList>
    </citation>
    <scope>NUCLEOTIDE SEQUENCE [LARGE SCALE GENOMIC DNA]</scope>
    <source>
        <strain evidence="2 3">Z1-20</strain>
    </source>
</reference>
<keyword evidence="3" id="KW-1185">Reference proteome</keyword>
<dbReference type="Proteomes" id="UP000655366">
    <property type="component" value="Unassembled WGS sequence"/>
</dbReference>
<sequence length="238" mass="24706">MNQRQKRPIRLVALILTVFLLPVAACSGTPGALSRLSSAMDDAGRLVSRAADASELSGASTTLEDILKTAPKGSALNEGERAIVESARQRSAALTEIAGMLGVADEVKGLISADSVTLLRGAFLRQPSEAMQRTMEAAGKAIGKESACAAFANGMDASSPSRTAQSPSAAGIYLDLTQAVSDAGYNITEVQRVVDLHGLSSRMLSAAGQYVGKVKKTMTAAAWNNGGAFQAYLRICVT</sequence>
<proteinExistence type="predicted"/>
<feature type="signal peptide" evidence="1">
    <location>
        <begin position="1"/>
        <end position="24"/>
    </location>
</feature>
<feature type="chain" id="PRO_5038613961" description="Lipoprotein" evidence="1">
    <location>
        <begin position="25"/>
        <end position="238"/>
    </location>
</feature>
<organism evidence="2 3">
    <name type="scientific">Arthrobacter terrae</name>
    <dbReference type="NCBI Taxonomy" id="2935737"/>
    <lineage>
        <taxon>Bacteria</taxon>
        <taxon>Bacillati</taxon>
        <taxon>Actinomycetota</taxon>
        <taxon>Actinomycetes</taxon>
        <taxon>Micrococcales</taxon>
        <taxon>Micrococcaceae</taxon>
        <taxon>Arthrobacter</taxon>
    </lineage>
</organism>
<keyword evidence="1" id="KW-0732">Signal</keyword>
<dbReference type="RefSeq" id="WP_196395252.1">
    <property type="nucleotide sequence ID" value="NZ_JADNYM010000003.1"/>
</dbReference>
<name>A0A931CNY0_9MICC</name>
<evidence type="ECO:0000313" key="3">
    <source>
        <dbReference type="Proteomes" id="UP000655366"/>
    </source>
</evidence>
<gene>
    <name evidence="2" type="ORF">IV500_02495</name>
</gene>
<accession>A0A931CNY0</accession>
<evidence type="ECO:0008006" key="4">
    <source>
        <dbReference type="Google" id="ProtNLM"/>
    </source>
</evidence>
<comment type="caution">
    <text evidence="2">The sequence shown here is derived from an EMBL/GenBank/DDBJ whole genome shotgun (WGS) entry which is preliminary data.</text>
</comment>
<evidence type="ECO:0000256" key="1">
    <source>
        <dbReference type="SAM" id="SignalP"/>
    </source>
</evidence>
<evidence type="ECO:0000313" key="2">
    <source>
        <dbReference type="EMBL" id="MBG0738301.1"/>
    </source>
</evidence>
<protein>
    <recommendedName>
        <fullName evidence="4">Lipoprotein</fullName>
    </recommendedName>
</protein>